<evidence type="ECO:0000313" key="1">
    <source>
        <dbReference type="EMBL" id="CQD04082.1"/>
    </source>
</evidence>
<reference evidence="1 2" key="1">
    <citation type="submission" date="2015-03" db="EMBL/GenBank/DDBJ databases">
        <authorList>
            <person name="Murphy D."/>
        </authorList>
    </citation>
    <scope>NUCLEOTIDE SEQUENCE [LARGE SCALE GENOMIC DNA]</scope>
    <source>
        <strain evidence="1 2">D16</strain>
    </source>
</reference>
<proteinExistence type="predicted"/>
<dbReference type="SUPFAM" id="SSF100950">
    <property type="entry name" value="NagB/RpiA/CoA transferase-like"/>
    <property type="match status" value="1"/>
</dbReference>
<evidence type="ECO:0000313" key="2">
    <source>
        <dbReference type="Proteomes" id="UP000182227"/>
    </source>
</evidence>
<sequence>MALGRGKAEAVHHLVEGAVSAMWPATVLQHHPHVTVLLDDAAAQRLQLVDYYRETYRSKPDWQGL</sequence>
<dbReference type="AlphaFoldDB" id="A0A0U1D111"/>
<name>A0A0U1D111_9MYCO</name>
<dbReference type="EMBL" id="CTEF01000001">
    <property type="protein sequence ID" value="CQD04082.1"/>
    <property type="molecule type" value="Genomic_DNA"/>
</dbReference>
<accession>A0A0U1D111</accession>
<dbReference type="Gene3D" id="3.40.50.1360">
    <property type="match status" value="1"/>
</dbReference>
<protein>
    <submittedName>
        <fullName evidence="1">Glucosamine-6-phosphate deaminase</fullName>
    </submittedName>
</protein>
<gene>
    <name evidence="1" type="primary">nagB_1</name>
    <name evidence="1" type="ORF">BN970_00635</name>
</gene>
<organism evidence="1 2">
    <name type="scientific">Mycolicibacterium conceptionense</name>
    <dbReference type="NCBI Taxonomy" id="451644"/>
    <lineage>
        <taxon>Bacteria</taxon>
        <taxon>Bacillati</taxon>
        <taxon>Actinomycetota</taxon>
        <taxon>Actinomycetes</taxon>
        <taxon>Mycobacteriales</taxon>
        <taxon>Mycobacteriaceae</taxon>
        <taxon>Mycolicibacterium</taxon>
    </lineage>
</organism>
<dbReference type="InterPro" id="IPR037171">
    <property type="entry name" value="NagB/RpiA_transferase-like"/>
</dbReference>
<dbReference type="Proteomes" id="UP000182227">
    <property type="component" value="Unassembled WGS sequence"/>
</dbReference>